<protein>
    <recommendedName>
        <fullName evidence="11">Zn(2)-C6 fungal-type domain-containing protein</fullName>
    </recommendedName>
</protein>
<dbReference type="GO" id="GO:0000981">
    <property type="term" value="F:DNA-binding transcription factor activity, RNA polymerase II-specific"/>
    <property type="evidence" value="ECO:0007669"/>
    <property type="project" value="InterPro"/>
</dbReference>
<keyword evidence="5" id="KW-0805">Transcription regulation</keyword>
<evidence type="ECO:0000313" key="13">
    <source>
        <dbReference type="Proteomes" id="UP000799428"/>
    </source>
</evidence>
<keyword evidence="2" id="KW-0479">Metal-binding</keyword>
<evidence type="ECO:0000256" key="6">
    <source>
        <dbReference type="ARBA" id="ARBA00023125"/>
    </source>
</evidence>
<evidence type="ECO:0000256" key="10">
    <source>
        <dbReference type="SAM" id="MobiDB-lite"/>
    </source>
</evidence>
<keyword evidence="4" id="KW-0672">Quinate metabolism</keyword>
<keyword evidence="6" id="KW-0238">DNA-binding</keyword>
<feature type="domain" description="Zn(2)-C6 fungal-type" evidence="11">
    <location>
        <begin position="28"/>
        <end position="58"/>
    </location>
</feature>
<dbReference type="GO" id="GO:0008270">
    <property type="term" value="F:zinc ion binding"/>
    <property type="evidence" value="ECO:0007669"/>
    <property type="project" value="InterPro"/>
</dbReference>
<dbReference type="CDD" id="cd12148">
    <property type="entry name" value="fungal_TF_MHR"/>
    <property type="match status" value="1"/>
</dbReference>
<dbReference type="InterPro" id="IPR052783">
    <property type="entry name" value="Metabolic/Drug-Res_Regulator"/>
</dbReference>
<gene>
    <name evidence="12" type="ORF">K504DRAFT_203953</name>
</gene>
<keyword evidence="8" id="KW-0804">Transcription</keyword>
<dbReference type="FunFam" id="4.10.240.10:FF:000005">
    <property type="entry name" value="Quinic acid utilization activator"/>
    <property type="match status" value="1"/>
</dbReference>
<dbReference type="AlphaFoldDB" id="A0A6G1KHW4"/>
<dbReference type="SMART" id="SM00066">
    <property type="entry name" value="GAL4"/>
    <property type="match status" value="1"/>
</dbReference>
<evidence type="ECO:0000259" key="11">
    <source>
        <dbReference type="PROSITE" id="PS50048"/>
    </source>
</evidence>
<sequence length="759" mass="84650">MPTQGQNKRKPGPSNNDDAPKRSRVSRACDQCRIAREKCDGVQPVCFTCAASKRECTYTTNPKKRGIQPGYIRSLELALTYLFQNTDSEALLNKKLAQEGSSSVLLGRDTKDSNKLHKSWRKSRFCKDIDRLLSGEEISVLGESRTLDSDDEDTDADSTAPVPQYQLPGVQPRDDHSLYNPASIVVPHSETNKSYRLPSNMPPQGKVPISATLTVLHPNCWQLFDLYFAYTHCWFPISEKHDVLKLTYSYPENGLLLSTSKLPNSGDHAELWSILALASIQESQRVESDSQHESSADESIAQYTPAQLYETARALIPLELGSFELGHVKALLILALFNISQLAPEAAWLVIGHASRIILILQQRNQSSQALRFQHVFAGCFLLDAFVSTQLQRRPHLQLRDVEDVGGISEDGIEEWQPWSGCLQIEARNNSRSPVLSLSTFNNLVQITGILGPTTSSNHLVPSMPEIVGRIELWKSSLPQNFDYIRGRVATPPTPPALLLQIVYHCSSLALFSTQSWLHGILNLLEQSRNILGLSALPPILHCLLETVQRNKAFDALDRGLQVRFRRFRHEFTQAWNWGSTSYSDVRDLTSSQSRRSFGSADSAQKLHSSTFIPTRNVASDLSHVRTGSTLFDDLLPDINSTSSSNPSNLTAHEMGFPLAMSSFDVPQFEQLNLPLLRHRNSNASRDIENFFDELASLDGAERVENQPQFMENLGYAPDANMADLLSAEFGHFNSLPVYMPPGANEAPHLDPNAFYDGP</sequence>
<feature type="region of interest" description="Disordered" evidence="10">
    <location>
        <begin position="143"/>
        <end position="173"/>
    </location>
</feature>
<name>A0A6G1KHW4_9PLEO</name>
<comment type="subcellular location">
    <subcellularLocation>
        <location evidence="1">Nucleus</location>
    </subcellularLocation>
</comment>
<evidence type="ECO:0000256" key="8">
    <source>
        <dbReference type="ARBA" id="ARBA00023163"/>
    </source>
</evidence>
<dbReference type="CDD" id="cd00067">
    <property type="entry name" value="GAL4"/>
    <property type="match status" value="1"/>
</dbReference>
<evidence type="ECO:0000256" key="7">
    <source>
        <dbReference type="ARBA" id="ARBA00023159"/>
    </source>
</evidence>
<dbReference type="SUPFAM" id="SSF57701">
    <property type="entry name" value="Zn2/Cys6 DNA-binding domain"/>
    <property type="match status" value="1"/>
</dbReference>
<dbReference type="PROSITE" id="PS50048">
    <property type="entry name" value="ZN2_CY6_FUNGAL_2"/>
    <property type="match status" value="1"/>
</dbReference>
<dbReference type="OrthoDB" id="3364175at2759"/>
<dbReference type="Pfam" id="PF04082">
    <property type="entry name" value="Fungal_trans"/>
    <property type="match status" value="1"/>
</dbReference>
<keyword evidence="9" id="KW-0539">Nucleus</keyword>
<evidence type="ECO:0000256" key="4">
    <source>
        <dbReference type="ARBA" id="ARBA00022911"/>
    </source>
</evidence>
<keyword evidence="13" id="KW-1185">Reference proteome</keyword>
<dbReference type="Gene3D" id="4.10.240.10">
    <property type="entry name" value="Zn(2)-C6 fungal-type DNA-binding domain"/>
    <property type="match status" value="1"/>
</dbReference>
<dbReference type="Pfam" id="PF00172">
    <property type="entry name" value="Zn_clus"/>
    <property type="match status" value="1"/>
</dbReference>
<evidence type="ECO:0000313" key="12">
    <source>
        <dbReference type="EMBL" id="KAF2712418.1"/>
    </source>
</evidence>
<proteinExistence type="predicted"/>
<dbReference type="GO" id="GO:0045944">
    <property type="term" value="P:positive regulation of transcription by RNA polymerase II"/>
    <property type="evidence" value="ECO:0007669"/>
    <property type="project" value="TreeGrafter"/>
</dbReference>
<dbReference type="InterPro" id="IPR007219">
    <property type="entry name" value="XnlR_reg_dom"/>
</dbReference>
<dbReference type="PROSITE" id="PS00463">
    <property type="entry name" value="ZN2_CY6_FUNGAL_1"/>
    <property type="match status" value="1"/>
</dbReference>
<dbReference type="InterPro" id="IPR036864">
    <property type="entry name" value="Zn2-C6_fun-type_DNA-bd_sf"/>
</dbReference>
<reference evidence="12" key="1">
    <citation type="journal article" date="2020" name="Stud. Mycol.">
        <title>101 Dothideomycetes genomes: a test case for predicting lifestyles and emergence of pathogens.</title>
        <authorList>
            <person name="Haridas S."/>
            <person name="Albert R."/>
            <person name="Binder M."/>
            <person name="Bloem J."/>
            <person name="Labutti K."/>
            <person name="Salamov A."/>
            <person name="Andreopoulos B."/>
            <person name="Baker S."/>
            <person name="Barry K."/>
            <person name="Bills G."/>
            <person name="Bluhm B."/>
            <person name="Cannon C."/>
            <person name="Castanera R."/>
            <person name="Culley D."/>
            <person name="Daum C."/>
            <person name="Ezra D."/>
            <person name="Gonzalez J."/>
            <person name="Henrissat B."/>
            <person name="Kuo A."/>
            <person name="Liang C."/>
            <person name="Lipzen A."/>
            <person name="Lutzoni F."/>
            <person name="Magnuson J."/>
            <person name="Mondo S."/>
            <person name="Nolan M."/>
            <person name="Ohm R."/>
            <person name="Pangilinan J."/>
            <person name="Park H.-J."/>
            <person name="Ramirez L."/>
            <person name="Alfaro M."/>
            <person name="Sun H."/>
            <person name="Tritt A."/>
            <person name="Yoshinaga Y."/>
            <person name="Zwiers L.-H."/>
            <person name="Turgeon B."/>
            <person name="Goodwin S."/>
            <person name="Spatafora J."/>
            <person name="Crous P."/>
            <person name="Grigoriev I."/>
        </authorList>
    </citation>
    <scope>NUCLEOTIDE SEQUENCE</scope>
    <source>
        <strain evidence="12">CBS 279.74</strain>
    </source>
</reference>
<dbReference type="InterPro" id="IPR001138">
    <property type="entry name" value="Zn2Cys6_DnaBD"/>
</dbReference>
<dbReference type="PANTHER" id="PTHR47655">
    <property type="entry name" value="QUINIC ACID UTILIZATION ACTIVATOR"/>
    <property type="match status" value="1"/>
</dbReference>
<organism evidence="12 13">
    <name type="scientific">Pleomassaria siparia CBS 279.74</name>
    <dbReference type="NCBI Taxonomy" id="1314801"/>
    <lineage>
        <taxon>Eukaryota</taxon>
        <taxon>Fungi</taxon>
        <taxon>Dikarya</taxon>
        <taxon>Ascomycota</taxon>
        <taxon>Pezizomycotina</taxon>
        <taxon>Dothideomycetes</taxon>
        <taxon>Pleosporomycetidae</taxon>
        <taxon>Pleosporales</taxon>
        <taxon>Pleomassariaceae</taxon>
        <taxon>Pleomassaria</taxon>
    </lineage>
</organism>
<evidence type="ECO:0000256" key="3">
    <source>
        <dbReference type="ARBA" id="ARBA00022833"/>
    </source>
</evidence>
<dbReference type="Proteomes" id="UP000799428">
    <property type="component" value="Unassembled WGS sequence"/>
</dbReference>
<accession>A0A6G1KHW4</accession>
<feature type="region of interest" description="Disordered" evidence="10">
    <location>
        <begin position="1"/>
        <end position="23"/>
    </location>
</feature>
<dbReference type="EMBL" id="MU005766">
    <property type="protein sequence ID" value="KAF2712418.1"/>
    <property type="molecule type" value="Genomic_DNA"/>
</dbReference>
<dbReference type="GO" id="GO:0005634">
    <property type="term" value="C:nucleus"/>
    <property type="evidence" value="ECO:0007669"/>
    <property type="project" value="UniProtKB-SubCell"/>
</dbReference>
<keyword evidence="7" id="KW-0010">Activator</keyword>
<dbReference type="GO" id="GO:0003677">
    <property type="term" value="F:DNA binding"/>
    <property type="evidence" value="ECO:0007669"/>
    <property type="project" value="UniProtKB-KW"/>
</dbReference>
<evidence type="ECO:0000256" key="5">
    <source>
        <dbReference type="ARBA" id="ARBA00023015"/>
    </source>
</evidence>
<evidence type="ECO:0000256" key="1">
    <source>
        <dbReference type="ARBA" id="ARBA00004123"/>
    </source>
</evidence>
<evidence type="ECO:0000256" key="2">
    <source>
        <dbReference type="ARBA" id="ARBA00022723"/>
    </source>
</evidence>
<dbReference type="PANTHER" id="PTHR47655:SF2">
    <property type="entry name" value="QUINIC ACID UTILIZATION ACTIVATOR"/>
    <property type="match status" value="1"/>
</dbReference>
<dbReference type="GO" id="GO:0006351">
    <property type="term" value="P:DNA-templated transcription"/>
    <property type="evidence" value="ECO:0007669"/>
    <property type="project" value="InterPro"/>
</dbReference>
<evidence type="ECO:0000256" key="9">
    <source>
        <dbReference type="ARBA" id="ARBA00023242"/>
    </source>
</evidence>
<keyword evidence="3" id="KW-0862">Zinc</keyword>